<organism evidence="1 2">
    <name type="scientific">Sphingopyxis bauzanensis</name>
    <dbReference type="NCBI Taxonomy" id="651663"/>
    <lineage>
        <taxon>Bacteria</taxon>
        <taxon>Pseudomonadati</taxon>
        <taxon>Pseudomonadota</taxon>
        <taxon>Alphaproteobacteria</taxon>
        <taxon>Sphingomonadales</taxon>
        <taxon>Sphingomonadaceae</taxon>
        <taxon>Sphingopyxis</taxon>
    </lineage>
</organism>
<keyword evidence="2" id="KW-1185">Reference proteome</keyword>
<reference evidence="1 2" key="1">
    <citation type="journal article" date="2010" name="Int. J. Syst. Evol. Microbiol.">
        <title>Sphingopyxis bauzanensis sp. nov., a psychrophilic bacterium isolated from soil.</title>
        <authorList>
            <person name="Zhang D.C."/>
            <person name="Liu H.C."/>
            <person name="Xin Y.H."/>
            <person name="Zhou Y.G."/>
            <person name="Schinner F."/>
            <person name="Margesin R."/>
        </authorList>
    </citation>
    <scope>NUCLEOTIDE SEQUENCE [LARGE SCALE GENOMIC DNA]</scope>
    <source>
        <strain evidence="1 2">DSM 22271</strain>
    </source>
</reference>
<gene>
    <name evidence="1" type="ORF">CDQ92_11625</name>
</gene>
<dbReference type="Proteomes" id="UP000197361">
    <property type="component" value="Unassembled WGS sequence"/>
</dbReference>
<protein>
    <submittedName>
        <fullName evidence="1">Uncharacterized protein</fullName>
    </submittedName>
</protein>
<accession>A0A246JR31</accession>
<proteinExistence type="predicted"/>
<evidence type="ECO:0000313" key="2">
    <source>
        <dbReference type="Proteomes" id="UP000197361"/>
    </source>
</evidence>
<dbReference type="AlphaFoldDB" id="A0A246JR31"/>
<comment type="caution">
    <text evidence="1">The sequence shown here is derived from an EMBL/GenBank/DDBJ whole genome shotgun (WGS) entry which is preliminary data.</text>
</comment>
<evidence type="ECO:0000313" key="1">
    <source>
        <dbReference type="EMBL" id="OWQ95474.1"/>
    </source>
</evidence>
<sequence>MIALDAAGGNLKVLSNRHSARSLYADFRGGHVIDWSASDKGSLLMSRSYVPENNTGTNILN</sequence>
<name>A0A246JR31_9SPHN</name>
<dbReference type="EMBL" id="NISK01000003">
    <property type="protein sequence ID" value="OWQ95474.1"/>
    <property type="molecule type" value="Genomic_DNA"/>
</dbReference>